<dbReference type="GO" id="GO:0016226">
    <property type="term" value="P:iron-sulfur cluster assembly"/>
    <property type="evidence" value="ECO:0007669"/>
    <property type="project" value="InterPro"/>
</dbReference>
<dbReference type="Proteomes" id="UP000822688">
    <property type="component" value="Chromosome 1"/>
</dbReference>
<dbReference type="NCBIfam" id="TIGR00049">
    <property type="entry name" value="iron-sulfur cluster assembly accessory protein"/>
    <property type="match status" value="1"/>
</dbReference>
<dbReference type="InterPro" id="IPR035903">
    <property type="entry name" value="HesB-like_dom_sf"/>
</dbReference>
<sequence>MASRAHALTLWRIAARSLHHRHHRNLVPTSFATTALDFDCGATQGSSTSSREFLSLCSSGEFAFGRGVGLGFRDEFDRDGVVAPWRFRRASTATSENSKPAEEVAEGITLTDNCIRRIQEIKNEEGPDGDNKMLRLSVEGGGCSGFLYNFALDDKVNKDDRVFERDGAKLVVDDISYGFIKGATVDFTEELIRASFAVTTNPNAASGCGCGASFNAK</sequence>
<organism evidence="7 8">
    <name type="scientific">Ceratodon purpureus</name>
    <name type="common">Fire moss</name>
    <name type="synonym">Dicranum purpureum</name>
    <dbReference type="NCBI Taxonomy" id="3225"/>
    <lineage>
        <taxon>Eukaryota</taxon>
        <taxon>Viridiplantae</taxon>
        <taxon>Streptophyta</taxon>
        <taxon>Embryophyta</taxon>
        <taxon>Bryophyta</taxon>
        <taxon>Bryophytina</taxon>
        <taxon>Bryopsida</taxon>
        <taxon>Dicranidae</taxon>
        <taxon>Pseudoditrichales</taxon>
        <taxon>Ditrichaceae</taxon>
        <taxon>Ceratodon</taxon>
    </lineage>
</organism>
<keyword evidence="3" id="KW-0479">Metal-binding</keyword>
<keyword evidence="5" id="KW-0496">Mitochondrion</keyword>
<dbReference type="Gene3D" id="2.60.300.12">
    <property type="entry name" value="HesB-like domain"/>
    <property type="match status" value="1"/>
</dbReference>
<evidence type="ECO:0000313" key="7">
    <source>
        <dbReference type="EMBL" id="KAG0591680.1"/>
    </source>
</evidence>
<accession>A0A8T0J6Y9</accession>
<reference evidence="7" key="1">
    <citation type="submission" date="2020-06" db="EMBL/GenBank/DDBJ databases">
        <title>WGS assembly of Ceratodon purpureus strain R40.</title>
        <authorList>
            <person name="Carey S.B."/>
            <person name="Jenkins J."/>
            <person name="Shu S."/>
            <person name="Lovell J.T."/>
            <person name="Sreedasyam A."/>
            <person name="Maumus F."/>
            <person name="Tiley G.P."/>
            <person name="Fernandez-Pozo N."/>
            <person name="Barry K."/>
            <person name="Chen C."/>
            <person name="Wang M."/>
            <person name="Lipzen A."/>
            <person name="Daum C."/>
            <person name="Saski C.A."/>
            <person name="Payton A.C."/>
            <person name="Mcbreen J.C."/>
            <person name="Conrad R.E."/>
            <person name="Kollar L.M."/>
            <person name="Olsson S."/>
            <person name="Huttunen S."/>
            <person name="Landis J.B."/>
            <person name="Wickett N.J."/>
            <person name="Johnson M.G."/>
            <person name="Rensing S.A."/>
            <person name="Grimwood J."/>
            <person name="Schmutz J."/>
            <person name="Mcdaniel S.F."/>
        </authorList>
    </citation>
    <scope>NUCLEOTIDE SEQUENCE</scope>
    <source>
        <strain evidence="7">R40</strain>
    </source>
</reference>
<dbReference type="GO" id="GO:0051539">
    <property type="term" value="F:4 iron, 4 sulfur cluster binding"/>
    <property type="evidence" value="ECO:0007669"/>
    <property type="project" value="TreeGrafter"/>
</dbReference>
<dbReference type="SUPFAM" id="SSF89360">
    <property type="entry name" value="HesB-like domain"/>
    <property type="match status" value="1"/>
</dbReference>
<comment type="similarity">
    <text evidence="2">Belongs to the HesB/IscA family.</text>
</comment>
<protein>
    <recommendedName>
        <fullName evidence="6">Core domain-containing protein</fullName>
    </recommendedName>
</protein>
<dbReference type="GO" id="GO:0051537">
    <property type="term" value="F:2 iron, 2 sulfur cluster binding"/>
    <property type="evidence" value="ECO:0007669"/>
    <property type="project" value="TreeGrafter"/>
</dbReference>
<comment type="subcellular location">
    <subcellularLocation>
        <location evidence="1">Mitochondrion</location>
    </subcellularLocation>
</comment>
<dbReference type="EMBL" id="CM026421">
    <property type="protein sequence ID" value="KAG0591680.1"/>
    <property type="molecule type" value="Genomic_DNA"/>
</dbReference>
<dbReference type="Pfam" id="PF01521">
    <property type="entry name" value="Fe-S_biosyn"/>
    <property type="match status" value="1"/>
</dbReference>
<keyword evidence="8" id="KW-1185">Reference proteome</keyword>
<dbReference type="PANTHER" id="PTHR43011:SF1">
    <property type="entry name" value="IRON-SULFUR CLUSTER ASSEMBLY 2 HOMOLOG, MITOCHONDRIAL"/>
    <property type="match status" value="1"/>
</dbReference>
<dbReference type="InterPro" id="IPR000361">
    <property type="entry name" value="ATAP_core_dom"/>
</dbReference>
<dbReference type="InterPro" id="IPR016092">
    <property type="entry name" value="ATAP"/>
</dbReference>
<dbReference type="AlphaFoldDB" id="A0A8T0J6Y9"/>
<evidence type="ECO:0000313" key="8">
    <source>
        <dbReference type="Proteomes" id="UP000822688"/>
    </source>
</evidence>
<dbReference type="PANTHER" id="PTHR43011">
    <property type="entry name" value="IRON-SULFUR CLUSTER ASSEMBLY 2 HOMOLOG, MITOCHONDRIAL"/>
    <property type="match status" value="1"/>
</dbReference>
<proteinExistence type="inferred from homology"/>
<dbReference type="FunFam" id="2.60.300.12:FF:000006">
    <property type="entry name" value="Iron-sulfur cluster assembly 2 mitochondrial"/>
    <property type="match status" value="1"/>
</dbReference>
<dbReference type="GO" id="GO:0005506">
    <property type="term" value="F:iron ion binding"/>
    <property type="evidence" value="ECO:0007669"/>
    <property type="project" value="TreeGrafter"/>
</dbReference>
<gene>
    <name evidence="7" type="ORF">KC19_1G192400</name>
</gene>
<evidence type="ECO:0000256" key="1">
    <source>
        <dbReference type="ARBA" id="ARBA00004173"/>
    </source>
</evidence>
<evidence type="ECO:0000256" key="3">
    <source>
        <dbReference type="ARBA" id="ARBA00022723"/>
    </source>
</evidence>
<comment type="caution">
    <text evidence="7">The sequence shown here is derived from an EMBL/GenBank/DDBJ whole genome shotgun (WGS) entry which is preliminary data.</text>
</comment>
<evidence type="ECO:0000256" key="4">
    <source>
        <dbReference type="ARBA" id="ARBA00023004"/>
    </source>
</evidence>
<feature type="domain" description="Core" evidence="6">
    <location>
        <begin position="108"/>
        <end position="211"/>
    </location>
</feature>
<keyword evidence="4" id="KW-0408">Iron</keyword>
<evidence type="ECO:0000256" key="2">
    <source>
        <dbReference type="ARBA" id="ARBA00006718"/>
    </source>
</evidence>
<evidence type="ECO:0000259" key="6">
    <source>
        <dbReference type="Pfam" id="PF01521"/>
    </source>
</evidence>
<name>A0A8T0J6Y9_CERPU</name>
<evidence type="ECO:0000256" key="5">
    <source>
        <dbReference type="ARBA" id="ARBA00023128"/>
    </source>
</evidence>
<dbReference type="GO" id="GO:0120510">
    <property type="term" value="C:mitochondrial [4Fe-4S] assembly complex"/>
    <property type="evidence" value="ECO:0007669"/>
    <property type="project" value="UniProtKB-ARBA"/>
</dbReference>